<dbReference type="Proteomes" id="UP001202674">
    <property type="component" value="Unassembled WGS sequence"/>
</dbReference>
<protein>
    <recommendedName>
        <fullName evidence="3">Phage late control D family protein</fullName>
    </recommendedName>
</protein>
<dbReference type="EMBL" id="JAKRVY010000001">
    <property type="protein sequence ID" value="MCL9812062.1"/>
    <property type="molecule type" value="Genomic_DNA"/>
</dbReference>
<keyword evidence="2" id="KW-1185">Reference proteome</keyword>
<gene>
    <name evidence="1" type="ORF">AArcSt11_00150</name>
</gene>
<proteinExistence type="predicted"/>
<dbReference type="AlphaFoldDB" id="A0AAE3FLB3"/>
<dbReference type="Gene3D" id="4.10.220.110">
    <property type="match status" value="1"/>
</dbReference>
<reference evidence="1 2" key="1">
    <citation type="journal article" date="2022" name="Syst. Appl. Microbiol.">
        <title>Natronocalculus amylovorans gen. nov., sp. nov., and Natranaeroarchaeum aerophilus sp. nov., dominant culturable amylolytic natronoarchaea from hypersaline soda lakes in southwestern Siberia.</title>
        <authorList>
            <person name="Sorokin D.Y."/>
            <person name="Elcheninov A.G."/>
            <person name="Khizhniak T.V."/>
            <person name="Koenen M."/>
            <person name="Bale N.J."/>
            <person name="Damste J.S.S."/>
            <person name="Kublanov I.V."/>
        </authorList>
    </citation>
    <scope>NUCLEOTIDE SEQUENCE [LARGE SCALE GENOMIC DNA]</scope>
    <source>
        <strain evidence="1 2">AArc-St1-1</strain>
    </source>
</reference>
<dbReference type="Gene3D" id="2.30.110.50">
    <property type="match status" value="1"/>
</dbReference>
<evidence type="ECO:0000313" key="1">
    <source>
        <dbReference type="EMBL" id="MCL9812062.1"/>
    </source>
</evidence>
<evidence type="ECO:0008006" key="3">
    <source>
        <dbReference type="Google" id="ProtNLM"/>
    </source>
</evidence>
<sequence length="340" mass="37879">MSQINNHPRYSPRFTVSVGGETFQEPGGRIADLVVVTSYEGADRFSFTLNYPFDEELDEFAGLSWDDFETGTDVDISMGYGSDGDLTELVTGKIHSITGEFTVDRGPSVQISGYGLLREMMQGTQSDSWSETTIGETVEDVLGKYPFASVEIDGADIKREKLIQNACSDYRFVDNLASTYGFEFYAERDTVKFVPRSSAVTETPVTELWYGEELHDFFGEVIQQRETHEVEVRSWEIDTKEAIIATAGGSDAKHKEVFRVPALSREEAEQIAQTKLNHYSEAIVEGHGEADGMPEIRAGQTIELAELGEMFSGRYHVTKAVHRMGDMGYRTSFEATEVPG</sequence>
<dbReference type="RefSeq" id="WP_250593598.1">
    <property type="nucleotide sequence ID" value="NZ_JAKRVY010000001.1"/>
</dbReference>
<dbReference type="Pfam" id="PF05954">
    <property type="entry name" value="Phage_GPD"/>
    <property type="match status" value="1"/>
</dbReference>
<dbReference type="Gene3D" id="3.55.50.10">
    <property type="entry name" value="Baseplate protein-like domains"/>
    <property type="match status" value="1"/>
</dbReference>
<name>A0AAE3FLB3_9EURY</name>
<organism evidence="1 2">
    <name type="scientific">Natranaeroarchaeum aerophilus</name>
    <dbReference type="NCBI Taxonomy" id="2917711"/>
    <lineage>
        <taxon>Archaea</taxon>
        <taxon>Methanobacteriati</taxon>
        <taxon>Methanobacteriota</taxon>
        <taxon>Stenosarchaea group</taxon>
        <taxon>Halobacteria</taxon>
        <taxon>Halobacteriales</taxon>
        <taxon>Natronoarchaeaceae</taxon>
        <taxon>Natranaeroarchaeum</taxon>
    </lineage>
</organism>
<accession>A0AAE3FLB3</accession>
<comment type="caution">
    <text evidence="1">The sequence shown here is derived from an EMBL/GenBank/DDBJ whole genome shotgun (WGS) entry which is preliminary data.</text>
</comment>
<dbReference type="SUPFAM" id="SSF69279">
    <property type="entry name" value="Phage tail proteins"/>
    <property type="match status" value="1"/>
</dbReference>
<evidence type="ECO:0000313" key="2">
    <source>
        <dbReference type="Proteomes" id="UP001202674"/>
    </source>
</evidence>